<protein>
    <recommendedName>
        <fullName evidence="4">Growth inhibitor PemK</fullName>
    </recommendedName>
</protein>
<evidence type="ECO:0000313" key="2">
    <source>
        <dbReference type="EMBL" id="SMH64516.1"/>
    </source>
</evidence>
<evidence type="ECO:0000313" key="1">
    <source>
        <dbReference type="EMBL" id="CDQ10486.1"/>
    </source>
</evidence>
<organism evidence="1">
    <name type="scientific">Acidithiobacillus ferrivorans</name>
    <dbReference type="NCBI Taxonomy" id="160808"/>
    <lineage>
        <taxon>Bacteria</taxon>
        <taxon>Pseudomonadati</taxon>
        <taxon>Pseudomonadota</taxon>
        <taxon>Acidithiobacillia</taxon>
        <taxon>Acidithiobacillales</taxon>
        <taxon>Acidithiobacillaceae</taxon>
        <taxon>Acidithiobacillus</taxon>
    </lineage>
</organism>
<reference evidence="1" key="1">
    <citation type="submission" date="2014-03" db="EMBL/GenBank/DDBJ databases">
        <authorList>
            <person name="Genoscope - CEA"/>
        </authorList>
    </citation>
    <scope>NUCLEOTIDE SEQUENCE [LARGE SCALE GENOMIC DNA]</scope>
    <source>
        <strain evidence="1">CF27</strain>
    </source>
</reference>
<reference evidence="1" key="2">
    <citation type="submission" date="2014-07" db="EMBL/GenBank/DDBJ databases">
        <title>Initial genome analysis of the psychrotolerant acidophile Acidithiobacillus ferrivorans CF27: insights into iron and sulfur oxidation pathways and into biofilm formation.</title>
        <authorList>
            <person name="Talla E."/>
            <person name="Hedrich S."/>
            <person name="Mangenot S."/>
            <person name="Ji B."/>
            <person name="Johnson D.B."/>
            <person name="Barbe V."/>
            <person name="Bonnefoy V."/>
        </authorList>
    </citation>
    <scope>NUCLEOTIDE SEQUENCE [LARGE SCALE GENOMIC DNA]</scope>
    <source>
        <strain evidence="1">CF27</strain>
    </source>
</reference>
<dbReference type="EMBL" id="CCCS020000035">
    <property type="protein sequence ID" value="CDQ10486.1"/>
    <property type="molecule type" value="Genomic_DNA"/>
</dbReference>
<dbReference type="RefSeq" id="WP_035192991.1">
    <property type="nucleotide sequence ID" value="NZ_CCCS020000035.1"/>
</dbReference>
<dbReference type="AlphaFoldDB" id="A0A060UQG9"/>
<keyword evidence="3" id="KW-1185">Reference proteome</keyword>
<evidence type="ECO:0000313" key="3">
    <source>
        <dbReference type="Proteomes" id="UP000193925"/>
    </source>
</evidence>
<dbReference type="Proteomes" id="UP000193925">
    <property type="component" value="Chromosome AFERRI"/>
</dbReference>
<evidence type="ECO:0008006" key="4">
    <source>
        <dbReference type="Google" id="ProtNLM"/>
    </source>
</evidence>
<gene>
    <name evidence="2" type="ORF">AFERRI_10549</name>
    <name evidence="1" type="ORF">AFERRI_400267</name>
</gene>
<name>A0A060UQG9_9PROT</name>
<dbReference type="EMBL" id="LT841305">
    <property type="protein sequence ID" value="SMH64516.1"/>
    <property type="molecule type" value="Genomic_DNA"/>
</dbReference>
<proteinExistence type="predicted"/>
<accession>A0A060UQG9</accession>
<sequence>MSHWPDPVPGLVIRYSYLWRREADQGREEGVKDRPCAIVAAVKNDPGGKTVYVLPITHSMPIDHSEAIELPQQTKLRLGLDGERSWVIISEANMFSWPGPDLCTLPGMGPDSAAYGFLPPRFFKIIRDRFVERGHQGDPGLVTRTE</sequence>
<reference evidence="2 3" key="3">
    <citation type="submission" date="2017-03" db="EMBL/GenBank/DDBJ databases">
        <authorList>
            <person name="Regsiter A."/>
            <person name="William W."/>
        </authorList>
    </citation>
    <scope>NUCLEOTIDE SEQUENCE [LARGE SCALE GENOMIC DNA]</scope>
    <source>
        <strain evidence="2">PRJEB5721</strain>
    </source>
</reference>